<dbReference type="InterPro" id="IPR001608">
    <property type="entry name" value="Ala_racemase_N"/>
</dbReference>
<feature type="active site" description="Proton acceptor; specific for D-alanine" evidence="5">
    <location>
        <position position="34"/>
    </location>
</feature>
<keyword evidence="3 5" id="KW-0663">Pyridoxal phosphate</keyword>
<feature type="domain" description="Alanine racemase C-terminal" evidence="8">
    <location>
        <begin position="249"/>
        <end position="377"/>
    </location>
</feature>
<dbReference type="GO" id="GO:0030632">
    <property type="term" value="P:D-alanine biosynthetic process"/>
    <property type="evidence" value="ECO:0007669"/>
    <property type="project" value="UniProtKB-UniRule"/>
</dbReference>
<dbReference type="PANTHER" id="PTHR30511:SF0">
    <property type="entry name" value="ALANINE RACEMASE, CATABOLIC-RELATED"/>
    <property type="match status" value="1"/>
</dbReference>
<protein>
    <recommendedName>
        <fullName evidence="5">Alanine racemase</fullName>
        <ecNumber evidence="5">5.1.1.1</ecNumber>
    </recommendedName>
</protein>
<comment type="similarity">
    <text evidence="5">Belongs to the alanine racemase family.</text>
</comment>
<evidence type="ECO:0000259" key="8">
    <source>
        <dbReference type="SMART" id="SM01005"/>
    </source>
</evidence>
<dbReference type="InterPro" id="IPR011079">
    <property type="entry name" value="Ala_racemase_C"/>
</dbReference>
<gene>
    <name evidence="9" type="primary">alr</name>
    <name evidence="9" type="ORF">IFK94_15245</name>
</gene>
<dbReference type="UniPathway" id="UPA00042">
    <property type="reaction ID" value="UER00497"/>
</dbReference>
<name>A0A8J6YA74_9BACT</name>
<keyword evidence="4 5" id="KW-0413">Isomerase</keyword>
<comment type="pathway">
    <text evidence="5">Amino-acid biosynthesis; D-alanine biosynthesis; D-alanine from L-alanine: step 1/1.</text>
</comment>
<dbReference type="EMBL" id="JACXWD010000095">
    <property type="protein sequence ID" value="MBD3869476.1"/>
    <property type="molecule type" value="Genomic_DNA"/>
</dbReference>
<dbReference type="InterPro" id="IPR009006">
    <property type="entry name" value="Ala_racemase/Decarboxylase_C"/>
</dbReference>
<dbReference type="AlphaFoldDB" id="A0A8J6YA74"/>
<dbReference type="PANTHER" id="PTHR30511">
    <property type="entry name" value="ALANINE RACEMASE"/>
    <property type="match status" value="1"/>
</dbReference>
<dbReference type="SUPFAM" id="SSF50621">
    <property type="entry name" value="Alanine racemase C-terminal domain-like"/>
    <property type="match status" value="1"/>
</dbReference>
<dbReference type="SUPFAM" id="SSF51419">
    <property type="entry name" value="PLP-binding barrel"/>
    <property type="match status" value="1"/>
</dbReference>
<feature type="modified residue" description="N6-(pyridoxal phosphate)lysine" evidence="5 6">
    <location>
        <position position="34"/>
    </location>
</feature>
<dbReference type="InterPro" id="IPR020622">
    <property type="entry name" value="Ala_racemase_pyridoxalP-BS"/>
</dbReference>
<dbReference type="Proteomes" id="UP000648239">
    <property type="component" value="Unassembled WGS sequence"/>
</dbReference>
<comment type="caution">
    <text evidence="9">The sequence shown here is derived from an EMBL/GenBank/DDBJ whole genome shotgun (WGS) entry which is preliminary data.</text>
</comment>
<dbReference type="NCBIfam" id="TIGR00492">
    <property type="entry name" value="alr"/>
    <property type="match status" value="1"/>
</dbReference>
<comment type="catalytic activity">
    <reaction evidence="1 5">
        <text>L-alanine = D-alanine</text>
        <dbReference type="Rhea" id="RHEA:20249"/>
        <dbReference type="ChEBI" id="CHEBI:57416"/>
        <dbReference type="ChEBI" id="CHEBI:57972"/>
        <dbReference type="EC" id="5.1.1.1"/>
    </reaction>
</comment>
<feature type="binding site" evidence="5 7">
    <location>
        <position position="131"/>
    </location>
    <ligand>
        <name>substrate</name>
    </ligand>
</feature>
<evidence type="ECO:0000256" key="2">
    <source>
        <dbReference type="ARBA" id="ARBA00001933"/>
    </source>
</evidence>
<dbReference type="InterPro" id="IPR029066">
    <property type="entry name" value="PLP-binding_barrel"/>
</dbReference>
<organism evidence="9 10">
    <name type="scientific">Candidatus Polarisedimenticola svalbardensis</name>
    <dbReference type="NCBI Taxonomy" id="2886004"/>
    <lineage>
        <taxon>Bacteria</taxon>
        <taxon>Pseudomonadati</taxon>
        <taxon>Acidobacteriota</taxon>
        <taxon>Candidatus Polarisedimenticolia</taxon>
        <taxon>Candidatus Polarisedimenticolales</taxon>
        <taxon>Candidatus Polarisedimenticolaceae</taxon>
        <taxon>Candidatus Polarisedimenticola</taxon>
    </lineage>
</organism>
<dbReference type="Pfam" id="PF00842">
    <property type="entry name" value="Ala_racemase_C"/>
    <property type="match status" value="1"/>
</dbReference>
<dbReference type="Gene3D" id="2.40.37.10">
    <property type="entry name" value="Lyase, Ornithine Decarboxylase, Chain A, domain 1"/>
    <property type="match status" value="1"/>
</dbReference>
<dbReference type="GO" id="GO:0030170">
    <property type="term" value="F:pyridoxal phosphate binding"/>
    <property type="evidence" value="ECO:0007669"/>
    <property type="project" value="UniProtKB-UniRule"/>
</dbReference>
<evidence type="ECO:0000256" key="1">
    <source>
        <dbReference type="ARBA" id="ARBA00000316"/>
    </source>
</evidence>
<dbReference type="Gene3D" id="3.20.20.10">
    <property type="entry name" value="Alanine racemase"/>
    <property type="match status" value="1"/>
</dbReference>
<evidence type="ECO:0000256" key="6">
    <source>
        <dbReference type="PIRSR" id="PIRSR600821-50"/>
    </source>
</evidence>
<dbReference type="SMART" id="SM01005">
    <property type="entry name" value="Ala_racemase_C"/>
    <property type="match status" value="1"/>
</dbReference>
<evidence type="ECO:0000256" key="3">
    <source>
        <dbReference type="ARBA" id="ARBA00022898"/>
    </source>
</evidence>
<accession>A0A8J6YA74</accession>
<dbReference type="PROSITE" id="PS00395">
    <property type="entry name" value="ALANINE_RACEMASE"/>
    <property type="match status" value="1"/>
</dbReference>
<dbReference type="GO" id="GO:0005829">
    <property type="term" value="C:cytosol"/>
    <property type="evidence" value="ECO:0007669"/>
    <property type="project" value="TreeGrafter"/>
</dbReference>
<evidence type="ECO:0000256" key="4">
    <source>
        <dbReference type="ARBA" id="ARBA00023235"/>
    </source>
</evidence>
<reference evidence="9 10" key="1">
    <citation type="submission" date="2020-08" db="EMBL/GenBank/DDBJ databases">
        <title>Acidobacteriota in marine sediments use diverse sulfur dissimilation pathways.</title>
        <authorList>
            <person name="Wasmund K."/>
        </authorList>
    </citation>
    <scope>NUCLEOTIDE SEQUENCE [LARGE SCALE GENOMIC DNA]</scope>
    <source>
        <strain evidence="9">MAG AM4</strain>
    </source>
</reference>
<dbReference type="InterPro" id="IPR000821">
    <property type="entry name" value="Ala_racemase"/>
</dbReference>
<evidence type="ECO:0000256" key="5">
    <source>
        <dbReference type="HAMAP-Rule" id="MF_01201"/>
    </source>
</evidence>
<dbReference type="EC" id="5.1.1.1" evidence="5"/>
<sequence>MLNWVEIDATALRNNLKLFREKIGGKVELAPVVKSNAYGHGMLTVTGLCQDLADRLCVNSLGEAAALRRAGVELPIVVMGYVEQDDLAELVEMDLQPVVSNLPTLDRLAAEAGRQSRTVKVHLKAETGTHRQGAARRDLQPFVERIAASPGLALEGLSTHYANIEDTTDHSFATAQIATFGAARKAVEGWHGKPVPVCHTACSAATLLLQETHMDLVRIGIALYGLWPSRETLVSCRDEGGELPDLRPVMTWKSRIAQIGTVEEGSYIGYGCTYRTTRESKIAVLPCGYNEGYDRRLSGVGHVLIRGRRAPVRGRVCMNMTMVDVTDIPDAGLEDEAVLLGAQDDERISAEQLSGWCGTIPYEVVTRVNPALPRIVVRPEN</sequence>
<dbReference type="PRINTS" id="PR00992">
    <property type="entry name" value="ALARACEMASE"/>
</dbReference>
<evidence type="ECO:0000256" key="7">
    <source>
        <dbReference type="PIRSR" id="PIRSR600821-52"/>
    </source>
</evidence>
<evidence type="ECO:0000313" key="10">
    <source>
        <dbReference type="Proteomes" id="UP000648239"/>
    </source>
</evidence>
<dbReference type="Pfam" id="PF01168">
    <property type="entry name" value="Ala_racemase_N"/>
    <property type="match status" value="1"/>
</dbReference>
<proteinExistence type="inferred from homology"/>
<evidence type="ECO:0000313" key="9">
    <source>
        <dbReference type="EMBL" id="MBD3869476.1"/>
    </source>
</evidence>
<dbReference type="HAMAP" id="MF_01201">
    <property type="entry name" value="Ala_racemase"/>
    <property type="match status" value="1"/>
</dbReference>
<dbReference type="GO" id="GO:0008784">
    <property type="term" value="F:alanine racemase activity"/>
    <property type="evidence" value="ECO:0007669"/>
    <property type="project" value="UniProtKB-UniRule"/>
</dbReference>
<dbReference type="FunFam" id="3.20.20.10:FF:000002">
    <property type="entry name" value="Alanine racemase"/>
    <property type="match status" value="1"/>
</dbReference>
<comment type="function">
    <text evidence="5">Catalyzes the interconversion of L-alanine and D-alanine. May also act on other amino acids.</text>
</comment>
<feature type="active site" description="Proton acceptor; specific for L-alanine" evidence="5">
    <location>
        <position position="270"/>
    </location>
</feature>
<comment type="cofactor">
    <cofactor evidence="2 5 6">
        <name>pyridoxal 5'-phosphate</name>
        <dbReference type="ChEBI" id="CHEBI:597326"/>
    </cofactor>
</comment>
<dbReference type="CDD" id="cd00430">
    <property type="entry name" value="PLPDE_III_AR"/>
    <property type="match status" value="1"/>
</dbReference>
<feature type="binding site" evidence="5 7">
    <location>
        <position position="318"/>
    </location>
    <ligand>
        <name>substrate</name>
    </ligand>
</feature>